<dbReference type="Proteomes" id="UP000254869">
    <property type="component" value="Unassembled WGS sequence"/>
</dbReference>
<name>A0A370HYR4_9NOCA</name>
<dbReference type="AlphaFoldDB" id="A0A370HYR4"/>
<sequence length="208" mass="23405">MPHRRDRHAENAPPPCRKRRSATAPDTPTPPRIDPPHRYRNITPKPKRPVTTVLDTPAAATGSPRHRYRKRQFQAGNPNPLRPGILRRLPGAPLDIASETPLPRPKTVARYRPGRPTTAAGGPGYRSRKRHLPMPETAVHYTRDATRRARDGRSLPSRVLRWLPRAALDVVTALRLLLWLLLWLVGLRRLVLGWLSLADSGLLAQVSL</sequence>
<proteinExistence type="predicted"/>
<dbReference type="STRING" id="1210086.GCA_001613105_07025"/>
<accession>A0A370HYR4</accession>
<keyword evidence="3" id="KW-1185">Reference proteome</keyword>
<evidence type="ECO:0000313" key="2">
    <source>
        <dbReference type="EMBL" id="RDI63662.1"/>
    </source>
</evidence>
<evidence type="ECO:0000313" key="3">
    <source>
        <dbReference type="Proteomes" id="UP000254869"/>
    </source>
</evidence>
<protein>
    <submittedName>
        <fullName evidence="2">Uncharacterized protein</fullName>
    </submittedName>
</protein>
<comment type="caution">
    <text evidence="2">The sequence shown here is derived from an EMBL/GenBank/DDBJ whole genome shotgun (WGS) entry which is preliminary data.</text>
</comment>
<evidence type="ECO:0000256" key="1">
    <source>
        <dbReference type="SAM" id="MobiDB-lite"/>
    </source>
</evidence>
<gene>
    <name evidence="2" type="ORF">DFR76_110359</name>
</gene>
<dbReference type="EMBL" id="QQBC01000010">
    <property type="protein sequence ID" value="RDI63662.1"/>
    <property type="molecule type" value="Genomic_DNA"/>
</dbReference>
<feature type="region of interest" description="Disordered" evidence="1">
    <location>
        <begin position="1"/>
        <end position="130"/>
    </location>
</feature>
<reference evidence="2 3" key="1">
    <citation type="submission" date="2018-07" db="EMBL/GenBank/DDBJ databases">
        <title>Genomic Encyclopedia of Type Strains, Phase IV (KMG-IV): sequencing the most valuable type-strain genomes for metagenomic binning, comparative biology and taxonomic classification.</title>
        <authorList>
            <person name="Goeker M."/>
        </authorList>
    </citation>
    <scope>NUCLEOTIDE SEQUENCE [LARGE SCALE GENOMIC DNA]</scope>
    <source>
        <strain evidence="2 3">DSM 44290</strain>
    </source>
</reference>
<organism evidence="2 3">
    <name type="scientific">Nocardia pseudobrasiliensis</name>
    <dbReference type="NCBI Taxonomy" id="45979"/>
    <lineage>
        <taxon>Bacteria</taxon>
        <taxon>Bacillati</taxon>
        <taxon>Actinomycetota</taxon>
        <taxon>Actinomycetes</taxon>
        <taxon>Mycobacteriales</taxon>
        <taxon>Nocardiaceae</taxon>
        <taxon>Nocardia</taxon>
    </lineage>
</organism>